<name>A0ACD4NWG0_9HYPH</name>
<sequence>MAFTLAPTAALQGYRLDVLDTVGSTNAVALERALAGEAAPLWIVSDNQVAGRGRRGRVWQAPRGNLAASLLLRPAVALPEAATLGFVAGLAIVEALEAVAPRARFELKWPNDVLGNRCKLVGILLESVALPGGGYALAVGIGVNVVGHPTDTPYPATNLRALGANCGAAELFLALSDAWTQAHALWRDGRGLGEIRARWLKRAAGLGSPVSVRTENRLVEGLFETIDEECRLVIREHDGTIARIAAGDVHFGVAATARSNT</sequence>
<dbReference type="Proteomes" id="UP001163223">
    <property type="component" value="Chromosome"/>
</dbReference>
<dbReference type="EMBL" id="CP113520">
    <property type="protein sequence ID" value="WAJ31078.1"/>
    <property type="molecule type" value="Genomic_DNA"/>
</dbReference>
<protein>
    <submittedName>
        <fullName evidence="1">Biotin--[acetyl-CoA-carboxylase] ligase</fullName>
        <ecNumber evidence="1">6.3.4.15</ecNumber>
    </submittedName>
</protein>
<reference evidence="1" key="1">
    <citation type="submission" date="2022-11" db="EMBL/GenBank/DDBJ databases">
        <title>beta-Carotene-producing bacterium, Jeongeuplla avenae sp. nov., alleviates the salt stress of Arabidopsis seedlings.</title>
        <authorList>
            <person name="Jiang L."/>
            <person name="Lee J."/>
        </authorList>
    </citation>
    <scope>NUCLEOTIDE SEQUENCE</scope>
    <source>
        <strain evidence="1">DY_R2A_6</strain>
    </source>
</reference>
<keyword evidence="2" id="KW-1185">Reference proteome</keyword>
<evidence type="ECO:0000313" key="2">
    <source>
        <dbReference type="Proteomes" id="UP001163223"/>
    </source>
</evidence>
<proteinExistence type="predicted"/>
<accession>A0ACD4NWG0</accession>
<gene>
    <name evidence="1" type="ORF">OXU80_13110</name>
</gene>
<evidence type="ECO:0000313" key="1">
    <source>
        <dbReference type="EMBL" id="WAJ31078.1"/>
    </source>
</evidence>
<dbReference type="EC" id="6.3.4.15" evidence="1"/>
<organism evidence="1 2">
    <name type="scientific">Antarcticirhabdus aurantiaca</name>
    <dbReference type="NCBI Taxonomy" id="2606717"/>
    <lineage>
        <taxon>Bacteria</taxon>
        <taxon>Pseudomonadati</taxon>
        <taxon>Pseudomonadota</taxon>
        <taxon>Alphaproteobacteria</taxon>
        <taxon>Hyphomicrobiales</taxon>
        <taxon>Aurantimonadaceae</taxon>
        <taxon>Antarcticirhabdus</taxon>
    </lineage>
</organism>
<keyword evidence="1" id="KW-0436">Ligase</keyword>